<feature type="transmembrane region" description="Helical" evidence="1">
    <location>
        <begin position="12"/>
        <end position="33"/>
    </location>
</feature>
<evidence type="ECO:0000259" key="2">
    <source>
        <dbReference type="Pfam" id="PF03713"/>
    </source>
</evidence>
<dbReference type="EMBL" id="CP019344">
    <property type="protein sequence ID" value="ARN77501.1"/>
    <property type="molecule type" value="Genomic_DNA"/>
</dbReference>
<accession>A0A1W6MIS2</accession>
<evidence type="ECO:0000313" key="3">
    <source>
        <dbReference type="EMBL" id="ARN77501.1"/>
    </source>
</evidence>
<reference evidence="3 4" key="1">
    <citation type="submission" date="2016-11" db="EMBL/GenBank/DDBJ databases">
        <title>Trade-off between light-utilization and light-protection in marine flavobacteria.</title>
        <authorList>
            <person name="Kumagai Y."/>
        </authorList>
    </citation>
    <scope>NUCLEOTIDE SEQUENCE [LARGE SCALE GENOMIC DNA]</scope>
    <source>
        <strain evidence="3 4">JCM 13191</strain>
    </source>
</reference>
<evidence type="ECO:0000313" key="4">
    <source>
        <dbReference type="Proteomes" id="UP000193431"/>
    </source>
</evidence>
<proteinExistence type="predicted"/>
<dbReference type="Pfam" id="PF03713">
    <property type="entry name" value="DUF305"/>
    <property type="match status" value="1"/>
</dbReference>
<keyword evidence="4" id="KW-1185">Reference proteome</keyword>
<dbReference type="InterPro" id="IPR012347">
    <property type="entry name" value="Ferritin-like"/>
</dbReference>
<keyword evidence="1" id="KW-0472">Membrane</keyword>
<dbReference type="InterPro" id="IPR005183">
    <property type="entry name" value="DUF305_CopM-like"/>
</dbReference>
<evidence type="ECO:0000256" key="1">
    <source>
        <dbReference type="SAM" id="Phobius"/>
    </source>
</evidence>
<sequence>MENEHNSKKKYGKFFAMIATSMIAMFFLMYTHSYQIIDHFWFSETRLFMTIIMGGSMIIIMLLYMLNMYKSKKANTAIFGLGALMIIGAIWLVRSQVTVTDTDYMEGMIPHHSIAILTSERAKIKDVRVRKLADDIIKAQRKEIMEMEWLIKDIKENGIVETELEKEERPVPNFKGKLDQETKDIEIE</sequence>
<organism evidence="3 4">
    <name type="scientific">Nonlabens spongiae</name>
    <dbReference type="NCBI Taxonomy" id="331648"/>
    <lineage>
        <taxon>Bacteria</taxon>
        <taxon>Pseudomonadati</taxon>
        <taxon>Bacteroidota</taxon>
        <taxon>Flavobacteriia</taxon>
        <taxon>Flavobacteriales</taxon>
        <taxon>Flavobacteriaceae</taxon>
        <taxon>Nonlabens</taxon>
    </lineage>
</organism>
<dbReference type="OrthoDB" id="517560at2"/>
<dbReference type="Proteomes" id="UP000193431">
    <property type="component" value="Chromosome"/>
</dbReference>
<name>A0A1W6MIS2_9FLAO</name>
<dbReference type="AlphaFoldDB" id="A0A1W6MIS2"/>
<dbReference type="Gene3D" id="1.20.1260.10">
    <property type="match status" value="1"/>
</dbReference>
<keyword evidence="1" id="KW-1133">Transmembrane helix</keyword>
<feature type="transmembrane region" description="Helical" evidence="1">
    <location>
        <begin position="45"/>
        <end position="64"/>
    </location>
</feature>
<dbReference type="STRING" id="331648.BST97_05615"/>
<gene>
    <name evidence="3" type="ORF">BST97_05615</name>
</gene>
<dbReference type="RefSeq" id="WP_085766304.1">
    <property type="nucleotide sequence ID" value="NZ_CP019344.1"/>
</dbReference>
<keyword evidence="1" id="KW-0812">Transmembrane</keyword>
<feature type="transmembrane region" description="Helical" evidence="1">
    <location>
        <begin position="76"/>
        <end position="93"/>
    </location>
</feature>
<feature type="domain" description="DUF305" evidence="2">
    <location>
        <begin position="101"/>
        <end position="155"/>
    </location>
</feature>
<protein>
    <submittedName>
        <fullName evidence="3">DUF305 domain-containing protein</fullName>
    </submittedName>
</protein>